<gene>
    <name evidence="9" type="ORF">BTE48_13655</name>
</gene>
<feature type="transmembrane region" description="Helical" evidence="3">
    <location>
        <begin position="12"/>
        <end position="33"/>
    </location>
</feature>
<keyword evidence="3" id="KW-0472">Membrane</keyword>
<dbReference type="PROSITE" id="PS50113">
    <property type="entry name" value="PAC"/>
    <property type="match status" value="1"/>
</dbReference>
<dbReference type="InterPro" id="IPR013767">
    <property type="entry name" value="PAS_fold"/>
</dbReference>
<dbReference type="AlphaFoldDB" id="A0A1T4S078"/>
<dbReference type="NCBIfam" id="TIGR00254">
    <property type="entry name" value="GGDEF"/>
    <property type="match status" value="1"/>
</dbReference>
<evidence type="ECO:0000259" key="8">
    <source>
        <dbReference type="PROSITE" id="PS50887"/>
    </source>
</evidence>
<dbReference type="OrthoDB" id="8416215at2"/>
<dbReference type="PANTHER" id="PTHR44757">
    <property type="entry name" value="DIGUANYLATE CYCLASE DGCP"/>
    <property type="match status" value="1"/>
</dbReference>
<dbReference type="PANTHER" id="PTHR44757:SF2">
    <property type="entry name" value="BIOFILM ARCHITECTURE MAINTENANCE PROTEIN MBAA"/>
    <property type="match status" value="1"/>
</dbReference>
<feature type="domain" description="PAS" evidence="4">
    <location>
        <begin position="344"/>
        <end position="390"/>
    </location>
</feature>
<dbReference type="SMART" id="SM00091">
    <property type="entry name" value="PAS"/>
    <property type="match status" value="1"/>
</dbReference>
<dbReference type="NCBIfam" id="TIGR00229">
    <property type="entry name" value="sensory_box"/>
    <property type="match status" value="1"/>
</dbReference>
<feature type="domain" description="GGDEF" evidence="8">
    <location>
        <begin position="506"/>
        <end position="639"/>
    </location>
</feature>
<dbReference type="Pfam" id="PF00989">
    <property type="entry name" value="PAS"/>
    <property type="match status" value="1"/>
</dbReference>
<feature type="coiled-coil region" evidence="2">
    <location>
        <begin position="254"/>
        <end position="330"/>
    </location>
</feature>
<dbReference type="RefSeq" id="WP_078746215.1">
    <property type="nucleotide sequence ID" value="NZ_FUXG01000022.1"/>
</dbReference>
<evidence type="ECO:0008006" key="11">
    <source>
        <dbReference type="Google" id="ProtNLM"/>
    </source>
</evidence>
<dbReference type="EMBL" id="MTSM01000023">
    <property type="protein sequence ID" value="OPX54531.1"/>
    <property type="molecule type" value="Genomic_DNA"/>
</dbReference>
<dbReference type="Proteomes" id="UP000191418">
    <property type="component" value="Unassembled WGS sequence"/>
</dbReference>
<dbReference type="InterPro" id="IPR003660">
    <property type="entry name" value="HAMP_dom"/>
</dbReference>
<dbReference type="GO" id="GO:0007165">
    <property type="term" value="P:signal transduction"/>
    <property type="evidence" value="ECO:0007669"/>
    <property type="project" value="InterPro"/>
</dbReference>
<dbReference type="GO" id="GO:0003824">
    <property type="term" value="F:catalytic activity"/>
    <property type="evidence" value="ECO:0007669"/>
    <property type="project" value="UniProtKB-ARBA"/>
</dbReference>
<dbReference type="CDD" id="cd01948">
    <property type="entry name" value="EAL"/>
    <property type="match status" value="1"/>
</dbReference>
<organism evidence="9 10">
    <name type="scientific">Oceanospirillum multiglobuliferum</name>
    <dbReference type="NCBI Taxonomy" id="64969"/>
    <lineage>
        <taxon>Bacteria</taxon>
        <taxon>Pseudomonadati</taxon>
        <taxon>Pseudomonadota</taxon>
        <taxon>Gammaproteobacteria</taxon>
        <taxon>Oceanospirillales</taxon>
        <taxon>Oceanospirillaceae</taxon>
        <taxon>Oceanospirillum</taxon>
    </lineage>
</organism>
<dbReference type="SMART" id="SM00267">
    <property type="entry name" value="GGDEF"/>
    <property type="match status" value="1"/>
</dbReference>
<dbReference type="Pfam" id="PF00990">
    <property type="entry name" value="GGDEF"/>
    <property type="match status" value="1"/>
</dbReference>
<keyword evidence="10" id="KW-1185">Reference proteome</keyword>
<dbReference type="Pfam" id="PF00563">
    <property type="entry name" value="EAL"/>
    <property type="match status" value="1"/>
</dbReference>
<dbReference type="Gene3D" id="3.20.20.450">
    <property type="entry name" value="EAL domain"/>
    <property type="match status" value="1"/>
</dbReference>
<keyword evidence="2" id="KW-0175">Coiled coil</keyword>
<keyword evidence="3" id="KW-1133">Transmembrane helix</keyword>
<dbReference type="CDD" id="cd01949">
    <property type="entry name" value="GGDEF"/>
    <property type="match status" value="1"/>
</dbReference>
<dbReference type="SUPFAM" id="SSF55785">
    <property type="entry name" value="PYP-like sensor domain (PAS domain)"/>
    <property type="match status" value="1"/>
</dbReference>
<evidence type="ECO:0000259" key="4">
    <source>
        <dbReference type="PROSITE" id="PS50112"/>
    </source>
</evidence>
<dbReference type="Gene3D" id="3.30.70.270">
    <property type="match status" value="1"/>
</dbReference>
<dbReference type="CDD" id="cd00130">
    <property type="entry name" value="PAS"/>
    <property type="match status" value="1"/>
</dbReference>
<dbReference type="InterPro" id="IPR001633">
    <property type="entry name" value="EAL_dom"/>
</dbReference>
<comment type="caution">
    <text evidence="9">The sequence shown here is derived from an EMBL/GenBank/DDBJ whole genome shotgun (WGS) entry which is preliminary data.</text>
</comment>
<dbReference type="InterPro" id="IPR000160">
    <property type="entry name" value="GGDEF_dom"/>
</dbReference>
<dbReference type="GO" id="GO:0016020">
    <property type="term" value="C:membrane"/>
    <property type="evidence" value="ECO:0007669"/>
    <property type="project" value="InterPro"/>
</dbReference>
<dbReference type="PROSITE" id="PS50885">
    <property type="entry name" value="HAMP"/>
    <property type="match status" value="1"/>
</dbReference>
<dbReference type="STRING" id="64969.SAMN02745127_02680"/>
<dbReference type="InterPro" id="IPR043128">
    <property type="entry name" value="Rev_trsase/Diguanyl_cyclase"/>
</dbReference>
<feature type="domain" description="HAMP" evidence="7">
    <location>
        <begin position="219"/>
        <end position="273"/>
    </location>
</feature>
<evidence type="ECO:0000256" key="2">
    <source>
        <dbReference type="SAM" id="Coils"/>
    </source>
</evidence>
<sequence length="912" mass="104052">MFSRLSLRQKLLIIPALGFIVTAVVIVIMLFLLNKQQSLAQHITTHDIGSINRYTSLLSDFSRNHVALYELLTQHKDNLSSEALSELGHARLTISRQIVNNLDGQYDHDHHRQYSKIELYEQVNQLKLQAESYIDVMSTALEFVSNNRQLEANQLLSEANRRFMESHKLFILLLEAMGKSSQEEINIQIKLFEQNILATTLLVLVALLMLLAFSSRQSGEFARHLHEMIEAMKALANGNINIKRPRAWYNTLELEQLSDAINCFQTSLKQLDQSQQKIAQQNQQLNEEISQKVNAEAELTNALDALQLSNDALEGRVQERTARLAKMNEDLLLEIDQRSKAEKQLQLFKMAVFNTSEAVIITDSNARILEVNPAYCRITGFNRQEVLGQNPNITRSDRHPASFYQEMWQSLSKNGQWSGEIWDRRKNGEVFPKWLTINAVQSGLAREFDENYTFYVGVFMDISSMKQAEQQLEKLAYYDPLTNLPNRVLFHDRLEQELRTAASEHSRFGLLYLDLDRFKYVNDTLGHSVGDQLLVEVGRRIKSCIREPDTVARISGDEFTIIIRSVHEIHDLETVAGKIIEQIEQAVIIGEREVYVGASIGISLYPEHGSSSETLKKHADIAMYQAKEAGRGRYKLFDYKMTDLNVDRMALTTQLKLAVTRQEFVLHYQPIIEIESHAIVAVEALVRWQPENHALIYPNDFIEHAEETGLIHQIGTWVLEAACQQGAQWNQTLKYPLAIAVNLSAVQFENDQLAVQIADVLQRTGLRPELLHVEITETTVMKHPERTETILRDIAALGVAISIDDFGAGYSSLSYLMRFTANKLKIDRAFTQQLTERRNDQIIPTAIINLARSLNLQTVAEGVETVFQLNMLHDKGCQYAQGYLFSKPLPVDELEPLLVKHVLLEDVRGLHL</sequence>
<dbReference type="InterPro" id="IPR052155">
    <property type="entry name" value="Biofilm_reg_signaling"/>
</dbReference>
<dbReference type="SMART" id="SM00052">
    <property type="entry name" value="EAL"/>
    <property type="match status" value="1"/>
</dbReference>
<feature type="domain" description="PAC" evidence="5">
    <location>
        <begin position="417"/>
        <end position="474"/>
    </location>
</feature>
<dbReference type="SUPFAM" id="SSF141868">
    <property type="entry name" value="EAL domain-like"/>
    <property type="match status" value="1"/>
</dbReference>
<dbReference type="PROSITE" id="PS50112">
    <property type="entry name" value="PAS"/>
    <property type="match status" value="1"/>
</dbReference>
<evidence type="ECO:0000259" key="7">
    <source>
        <dbReference type="PROSITE" id="PS50885"/>
    </source>
</evidence>
<dbReference type="InterPro" id="IPR000014">
    <property type="entry name" value="PAS"/>
</dbReference>
<evidence type="ECO:0000313" key="10">
    <source>
        <dbReference type="Proteomes" id="UP000191418"/>
    </source>
</evidence>
<dbReference type="InterPro" id="IPR000700">
    <property type="entry name" value="PAS-assoc_C"/>
</dbReference>
<evidence type="ECO:0000256" key="1">
    <source>
        <dbReference type="ARBA" id="ARBA00001946"/>
    </source>
</evidence>
<dbReference type="GO" id="GO:0006355">
    <property type="term" value="P:regulation of DNA-templated transcription"/>
    <property type="evidence" value="ECO:0007669"/>
    <property type="project" value="InterPro"/>
</dbReference>
<dbReference type="FunFam" id="3.30.70.270:FF:000001">
    <property type="entry name" value="Diguanylate cyclase domain protein"/>
    <property type="match status" value="1"/>
</dbReference>
<dbReference type="Gene3D" id="3.30.450.20">
    <property type="entry name" value="PAS domain"/>
    <property type="match status" value="1"/>
</dbReference>
<evidence type="ECO:0000313" key="9">
    <source>
        <dbReference type="EMBL" id="OPX54531.1"/>
    </source>
</evidence>
<dbReference type="SUPFAM" id="SSF55073">
    <property type="entry name" value="Nucleotide cyclase"/>
    <property type="match status" value="1"/>
</dbReference>
<evidence type="ECO:0000259" key="5">
    <source>
        <dbReference type="PROSITE" id="PS50113"/>
    </source>
</evidence>
<feature type="transmembrane region" description="Helical" evidence="3">
    <location>
        <begin position="196"/>
        <end position="214"/>
    </location>
</feature>
<accession>A0A1T4S078</accession>
<comment type="cofactor">
    <cofactor evidence="1">
        <name>Mg(2+)</name>
        <dbReference type="ChEBI" id="CHEBI:18420"/>
    </cofactor>
</comment>
<evidence type="ECO:0000259" key="6">
    <source>
        <dbReference type="PROSITE" id="PS50883"/>
    </source>
</evidence>
<evidence type="ECO:0000256" key="3">
    <source>
        <dbReference type="SAM" id="Phobius"/>
    </source>
</evidence>
<dbReference type="InterPro" id="IPR035965">
    <property type="entry name" value="PAS-like_dom_sf"/>
</dbReference>
<feature type="domain" description="EAL" evidence="6">
    <location>
        <begin position="648"/>
        <end position="902"/>
    </location>
</feature>
<dbReference type="InterPro" id="IPR029787">
    <property type="entry name" value="Nucleotide_cyclase"/>
</dbReference>
<dbReference type="PROSITE" id="PS50883">
    <property type="entry name" value="EAL"/>
    <property type="match status" value="1"/>
</dbReference>
<proteinExistence type="predicted"/>
<dbReference type="InterPro" id="IPR035919">
    <property type="entry name" value="EAL_sf"/>
</dbReference>
<reference evidence="9 10" key="1">
    <citation type="submission" date="2017-01" db="EMBL/GenBank/DDBJ databases">
        <title>Genome Sequencing of a Marine Spirillum, Oceanospirillum multiglobuliferum ATCC 33336, from Japan.</title>
        <authorList>
            <person name="Carney J.G."/>
            <person name="Trachtenberg A.M."/>
            <person name="Rheaume B.A."/>
            <person name="Linnane J.D."/>
            <person name="Pitts N.L."/>
            <person name="Mykles D.L."/>
            <person name="Maclea K.S."/>
        </authorList>
    </citation>
    <scope>NUCLEOTIDE SEQUENCE [LARGE SCALE GENOMIC DNA]</scope>
    <source>
        <strain evidence="9 10">ATCC 33336</strain>
    </source>
</reference>
<keyword evidence="3" id="KW-0812">Transmembrane</keyword>
<dbReference type="Gene3D" id="6.10.340.10">
    <property type="match status" value="1"/>
</dbReference>
<dbReference type="PROSITE" id="PS50887">
    <property type="entry name" value="GGDEF"/>
    <property type="match status" value="1"/>
</dbReference>
<name>A0A1T4S078_9GAMM</name>
<protein>
    <recommendedName>
        <fullName evidence="11">Diguanylate cyclase</fullName>
    </recommendedName>
</protein>